<proteinExistence type="predicted"/>
<feature type="compositionally biased region" description="Polar residues" evidence="1">
    <location>
        <begin position="386"/>
        <end position="396"/>
    </location>
</feature>
<accession>A0A016T107</accession>
<dbReference type="Proteomes" id="UP000024635">
    <property type="component" value="Unassembled WGS sequence"/>
</dbReference>
<dbReference type="OrthoDB" id="5843211at2759"/>
<gene>
    <name evidence="2" type="primary">Acey_s0148.g2642</name>
    <name evidence="2" type="synonym">Acey-F59F5.5</name>
    <name evidence="2" type="ORF">Y032_0148g2642</name>
</gene>
<dbReference type="PANTHER" id="PTHR37433">
    <property type="entry name" value="PROTEIN CBG25136-RELATED"/>
    <property type="match status" value="1"/>
</dbReference>
<comment type="caution">
    <text evidence="2">The sequence shown here is derived from an EMBL/GenBank/DDBJ whole genome shotgun (WGS) entry which is preliminary data.</text>
</comment>
<protein>
    <submittedName>
        <fullName evidence="2">Uncharacterized protein</fullName>
    </submittedName>
</protein>
<keyword evidence="3" id="KW-1185">Reference proteome</keyword>
<dbReference type="EMBL" id="JARK01001484">
    <property type="protein sequence ID" value="EYB96638.1"/>
    <property type="molecule type" value="Genomic_DNA"/>
</dbReference>
<name>A0A016T107_9BILA</name>
<dbReference type="AlphaFoldDB" id="A0A016T107"/>
<dbReference type="PANTHER" id="PTHR37433:SF15">
    <property type="entry name" value="PROTEIN CBG04492"/>
    <property type="match status" value="1"/>
</dbReference>
<feature type="region of interest" description="Disordered" evidence="1">
    <location>
        <begin position="370"/>
        <end position="397"/>
    </location>
</feature>
<feature type="compositionally biased region" description="Basic and acidic residues" evidence="1">
    <location>
        <begin position="370"/>
        <end position="385"/>
    </location>
</feature>
<reference evidence="3" key="1">
    <citation type="journal article" date="2015" name="Nat. Genet.">
        <title>The genome and transcriptome of the zoonotic hookworm Ancylostoma ceylanicum identify infection-specific gene families.</title>
        <authorList>
            <person name="Schwarz E.M."/>
            <person name="Hu Y."/>
            <person name="Antoshechkin I."/>
            <person name="Miller M.M."/>
            <person name="Sternberg P.W."/>
            <person name="Aroian R.V."/>
        </authorList>
    </citation>
    <scope>NUCLEOTIDE SEQUENCE</scope>
    <source>
        <strain evidence="3">HY135</strain>
    </source>
</reference>
<sequence length="420" mass="47043">MASWIAFATVIAEVLERTYRWEFPGAMMWILLLLLPTHVIGKVKCHSCLSHCSTVQGTKVDPIACDCISKPEDMCTGDACFAKVEIFSEEKTAIMQKGCMTDIPGGQKGCQYASNYETLHCFCDENECNTRHKMNNYMTNRLPTVECCACSERQGERCPSDNCLRKCRGNYCVVDFDGVEQGCGLGFPRLQSFLRMGSYLDYQGSLICARYEATTATVMNGCTCTQPSGSCNELNKTRNFQVKKVIDRRQDEQNYCYSLSHKSSKPFGQEVFKKSTTCEGQFCFISLTTSEIVLESVDFKHDYSEHDEFVGTTRPRYELLAGCLKVDDDNKVTLGCTTEYLKNASDPLSKHCICDSHLCNFHHLVSGVEDSRPRATKKQQEEGERSQNSVPRTMSHPTAAKLADGKALLVSFISLLLMLA</sequence>
<evidence type="ECO:0000313" key="2">
    <source>
        <dbReference type="EMBL" id="EYB96638.1"/>
    </source>
</evidence>
<evidence type="ECO:0000313" key="3">
    <source>
        <dbReference type="Proteomes" id="UP000024635"/>
    </source>
</evidence>
<evidence type="ECO:0000256" key="1">
    <source>
        <dbReference type="SAM" id="MobiDB-lite"/>
    </source>
</evidence>
<organism evidence="2 3">
    <name type="scientific">Ancylostoma ceylanicum</name>
    <dbReference type="NCBI Taxonomy" id="53326"/>
    <lineage>
        <taxon>Eukaryota</taxon>
        <taxon>Metazoa</taxon>
        <taxon>Ecdysozoa</taxon>
        <taxon>Nematoda</taxon>
        <taxon>Chromadorea</taxon>
        <taxon>Rhabditida</taxon>
        <taxon>Rhabditina</taxon>
        <taxon>Rhabditomorpha</taxon>
        <taxon>Strongyloidea</taxon>
        <taxon>Ancylostomatidae</taxon>
        <taxon>Ancylostomatinae</taxon>
        <taxon>Ancylostoma</taxon>
    </lineage>
</organism>